<evidence type="ECO:0000313" key="2">
    <source>
        <dbReference type="EMBL" id="AST59208.1"/>
    </source>
</evidence>
<dbReference type="RefSeq" id="WP_013297724.1">
    <property type="nucleotide sequence ID" value="NZ_CP016893.1"/>
</dbReference>
<dbReference type="Proteomes" id="UP000214975">
    <property type="component" value="Chromosome"/>
</dbReference>
<name>A0A223I394_THETR</name>
<dbReference type="EMBL" id="CP016893">
    <property type="protein sequence ID" value="AST59208.1"/>
    <property type="molecule type" value="Genomic_DNA"/>
</dbReference>
<gene>
    <name evidence="2" type="ORF">Thert_03496</name>
</gene>
<feature type="compositionally biased region" description="Basic and acidic residues" evidence="1">
    <location>
        <begin position="34"/>
        <end position="54"/>
    </location>
</feature>
<feature type="region of interest" description="Disordered" evidence="1">
    <location>
        <begin position="32"/>
        <end position="56"/>
    </location>
</feature>
<reference evidence="2 3" key="1">
    <citation type="submission" date="2016-08" db="EMBL/GenBank/DDBJ databases">
        <title>A novel genetic cassette of butanologenic Thermoanaerobacterium thermosaccharolyticum that directly convert cellulose to butanol.</title>
        <authorList>
            <person name="Li T."/>
            <person name="He J."/>
        </authorList>
    </citation>
    <scope>NUCLEOTIDE SEQUENCE [LARGE SCALE GENOMIC DNA]</scope>
    <source>
        <strain evidence="2 3">TG57</strain>
    </source>
</reference>
<organism evidence="2 3">
    <name type="scientific">Thermoanaerobacterium thermosaccharolyticum</name>
    <name type="common">Clostridium thermosaccharolyticum</name>
    <dbReference type="NCBI Taxonomy" id="1517"/>
    <lineage>
        <taxon>Bacteria</taxon>
        <taxon>Bacillati</taxon>
        <taxon>Bacillota</taxon>
        <taxon>Clostridia</taxon>
        <taxon>Thermoanaerobacterales</taxon>
        <taxon>Thermoanaerobacteraceae</taxon>
        <taxon>Thermoanaerobacterium</taxon>
    </lineage>
</organism>
<evidence type="ECO:0000313" key="3">
    <source>
        <dbReference type="Proteomes" id="UP000214975"/>
    </source>
</evidence>
<sequence>MELSIEEIKSYFDYNNKKEECQTHNHEFLGSTKLAEEDKKEKYRDKEKKEEHNHRFAGVTSQVIPYGDSHVHAILVSTDFFEDHHHEIGVITGPAIEVDDKRHVHFVEGKTTVDDEHYHKFIFATLIEDPISEQKKHY</sequence>
<dbReference type="Pfam" id="PF12788">
    <property type="entry name" value="YmaF"/>
    <property type="match status" value="1"/>
</dbReference>
<accession>A0A223I394</accession>
<protein>
    <submittedName>
        <fullName evidence="2">YmaF family protein</fullName>
    </submittedName>
</protein>
<dbReference type="GeneID" id="93864086"/>
<evidence type="ECO:0000256" key="1">
    <source>
        <dbReference type="SAM" id="MobiDB-lite"/>
    </source>
</evidence>
<dbReference type="AlphaFoldDB" id="A0A223I394"/>
<dbReference type="OMA" id="ISKHKHC"/>
<dbReference type="InterPro" id="IPR024307">
    <property type="entry name" value="YmaF"/>
</dbReference>
<proteinExistence type="predicted"/>